<dbReference type="PROSITE" id="PS51194">
    <property type="entry name" value="HELICASE_CTER"/>
    <property type="match status" value="1"/>
</dbReference>
<evidence type="ECO:0000256" key="4">
    <source>
        <dbReference type="ARBA" id="ARBA00022840"/>
    </source>
</evidence>
<dbReference type="GO" id="GO:0005634">
    <property type="term" value="C:nucleus"/>
    <property type="evidence" value="ECO:0007669"/>
    <property type="project" value="TreeGrafter"/>
</dbReference>
<dbReference type="Pfam" id="PF00270">
    <property type="entry name" value="DEAD"/>
    <property type="match status" value="1"/>
</dbReference>
<keyword evidence="3 8" id="KW-0347">Helicase</keyword>
<evidence type="ECO:0000259" key="7">
    <source>
        <dbReference type="PROSITE" id="PS51194"/>
    </source>
</evidence>
<sequence>MNGEEDRQPNNRLQESIPEGYHHQPVRRPNEPHFGAPERGPSNVPCEGITGPLPTYYHQENDGMYLRQETLLARWGGHYHRDSFNDEQSWGSHRIGETPSEHLGGGHHLPSNSAVAELPYRDAHNAAIFNSFVRVPLNVDHVAMSRALPRGASMQMNSWSYHPSQSNQHMVRADHHPYAGIAASVASSSAANSSGGFPTGYDPRAVGGVHPSVGFQQGYTTQQGYPPRVDNPTGARESYCALPGNHPYGAEQFSSYSDRRRGSFGQYGSTSGGEHPLREAVNRQRYQPGGGGVVARSAELRYGACADEGDYPPYGVSMYQGGERGNRGRRSHGGHSAANRFQKARPAAASEGKSRPGRGGPGKGDPEKGGPGKTPPDVAGQDAPPTGENKILLTEDSQKSAQRNIQKLSIYNARSEILRMIEQNDITFIQGETGSGKSTCVPKFLLEHSLKEGREKINIIVTEPRRIACISLSRILSELMNDKLGNTVGYRIAGEAVYDSEKTLVTYITIGFLFKLFLHHRNMYRKFTHVIIDEIHDRSILLDIVLLFIKVYLHTRRKDEEMFKLVIMSATMQSNLFHAYFEHESISMGSIFIGTKIYSIDTFYIEDIIRYARGGVRGGEDRAEDRGELGEGRAEPRGDCAKPGGDPPRRERVIEFILRQKNRKKLHLSGGAEALLQRIKNEYDKSINLFNSKNAKSDCKRDIDVEQIIPANVFSNISELCLELVQNLCLLGDSVLIFLSGMQDITDMYHQLCLIINNNSKKQHVRFHIHILHSCLYDNTIHKLHESDRDSINIFLSSNIAESSITIPNVRLVIDFCIQKNIEYNSERRAHILVKKWINKSSMEQRKGRCGRTCHGICIRMISKKFLNLLRDHKVSEIYTHSLHLLYLYILKSMSVLSQLIRGPPRGAAGSVGRAAGSTGRAAGSTGRAAGSTGSASPPAGSAAPPAGAPPQKLSMYDVLSMIIEQPSREKIRSTRHELEKMKAIIKVKDKLVISIIGQIMIRFNMSINLCRLLLFGVVMNVTFDAIIITAIINTNDIFPSFNLFTSKSVYSYGVSLEVSLKQKQYFDGRSYSEPIMLRNVFIEWLCVFSLYVQDLKNQNTFDKSHVKTYHITTCTLMSKRNHINAKKLLCVVSSVNSLCKRLLKILSRSSNAYRSAVYLLNLLKGEVPPTRLDSGLQHDGGGVDTPGDDPTDETLNAKNVFRIVTKYSCFDPSNENLYLKFLFTLAFTPLFIHGSPHLPLQNENERNEKKAKGKKLLALLNYMTQQKLNVKNCIYFRGPYYHDLNILRKALFIMCPYLSLELLQTKNFYVIHFFDRGGVNGFLNESLPSHGGDAHRGQGSGSGRGSGVGSGMGSGSGVGSGMGSGSGVGTPSCCYGVLVGPELRKVLPSPASAKQYEGAVEKIRRELLHMYGRDTEKNIFQNFHDNIVSVIQPVQAIVPVHLNQMDEINNAALCTHIINMFSSGRTCFSIPLWRGGSYGGSYGGSHHRSGASRVSNYFNHHYEMNKPKHLFLVKWTLLNTDNYKISKKEKAERELRRQAQKGGLAAGQAKRQPKGLAAGQTKGQTEGDRQGGQCEEEGGEKIDAKTAAKTAANAAPDEAPPKGADQEGANQEGANSEEQGGEAAARNGSSDGSDRPNHCNHSDLSDCSNLSSKGKQKKMKCNLSFRSVLGFLSLCPFEYDAQKRTYRRQTQDIFAVCSSIDYSCTNDTYTWVNYATVIPNRLFLSFFLSALPYHDNVILNTRTNLRGLEILSVKIFDSKEIVIRDVRKRKSKGGGAATAEGGNRGGTTEATGRSATEATGRSATEANSGGTPTSPLTINKYDLLRINYLRYCMSSFLFFLTWVYNKRDEEEHPVGENRVEEHHLEEHHLEEHHLEGHHLEEHHLEEHRLKDAADEPDEYFSEDDAVSDVEENRVLRESPYISRVIRNLIKENNREEINYEMYAVGSDADGESGDGGEVPTGRGRRRAQFNPNFLHASDNLVALDEAWNGGKGAHLLKTYGPLHSYLSSPNDPSLVSSSPREKCQTCLSSVKKSHLNNNFSLQILLSLNAYAKGCTSEEFLFFNPINLGPMEDLSYRLRCMYYEESAPEGPP</sequence>
<feature type="compositionally biased region" description="Gly residues" evidence="5">
    <location>
        <begin position="1339"/>
        <end position="1365"/>
    </location>
</feature>
<evidence type="ECO:0000313" key="8">
    <source>
        <dbReference type="EMBL" id="VUZ95440.1"/>
    </source>
</evidence>
<protein>
    <submittedName>
        <fullName evidence="8">ATP-dependent RNA helicase DHX57, putative</fullName>
        <ecNumber evidence="8">3.6.4.13</ecNumber>
    </submittedName>
</protein>
<feature type="region of interest" description="Disordered" evidence="5">
    <location>
        <begin position="911"/>
        <end position="950"/>
    </location>
</feature>
<dbReference type="Pfam" id="PF00271">
    <property type="entry name" value="Helicase_C"/>
    <property type="match status" value="1"/>
</dbReference>
<feature type="compositionally biased region" description="Basic and acidic residues" evidence="5">
    <location>
        <begin position="618"/>
        <end position="640"/>
    </location>
</feature>
<dbReference type="CDD" id="cd17917">
    <property type="entry name" value="DEXHc_RHA-like"/>
    <property type="match status" value="1"/>
</dbReference>
<feature type="compositionally biased region" description="Polar residues" evidence="5">
    <location>
        <begin position="1609"/>
        <end position="1619"/>
    </location>
</feature>
<evidence type="ECO:0000256" key="5">
    <source>
        <dbReference type="SAM" id="MobiDB-lite"/>
    </source>
</evidence>
<feature type="region of interest" description="Disordered" evidence="5">
    <location>
        <begin position="1"/>
        <end position="44"/>
    </location>
</feature>
<feature type="compositionally biased region" description="Low complexity" evidence="5">
    <location>
        <begin position="1588"/>
        <end position="1598"/>
    </location>
</feature>
<dbReference type="EMBL" id="LT635619">
    <property type="protein sequence ID" value="VUZ95440.1"/>
    <property type="molecule type" value="Genomic_DNA"/>
</dbReference>
<dbReference type="VEuPathDB" id="PlasmoDB:PVX_119630"/>
<keyword evidence="1" id="KW-0547">Nucleotide-binding</keyword>
<dbReference type="SMART" id="SM00487">
    <property type="entry name" value="DEXDc"/>
    <property type="match status" value="1"/>
</dbReference>
<dbReference type="VEuPathDB" id="PlasmoDB:PVPAM_080042200"/>
<feature type="region of interest" description="Disordered" evidence="5">
    <location>
        <begin position="306"/>
        <end position="389"/>
    </location>
</feature>
<dbReference type="VEuPathDB" id="PlasmoDB:PVW1_080035500"/>
<keyword evidence="4" id="KW-0067">ATP-binding</keyword>
<dbReference type="SUPFAM" id="SSF52540">
    <property type="entry name" value="P-loop containing nucleoside triphosphate hydrolases"/>
    <property type="match status" value="1"/>
</dbReference>
<keyword evidence="2 8" id="KW-0378">Hydrolase</keyword>
<name>A0A564ZUR2_PLAVI</name>
<dbReference type="CDD" id="cd18791">
    <property type="entry name" value="SF2_C_RHA"/>
    <property type="match status" value="1"/>
</dbReference>
<dbReference type="PROSITE" id="PS51192">
    <property type="entry name" value="HELICASE_ATP_BIND_1"/>
    <property type="match status" value="1"/>
</dbReference>
<proteinExistence type="predicted"/>
<dbReference type="EC" id="3.6.4.13" evidence="8"/>
<feature type="region of interest" description="Disordered" evidence="5">
    <location>
        <begin position="617"/>
        <end position="648"/>
    </location>
</feature>
<evidence type="ECO:0000259" key="6">
    <source>
        <dbReference type="PROSITE" id="PS51192"/>
    </source>
</evidence>
<evidence type="ECO:0000256" key="2">
    <source>
        <dbReference type="ARBA" id="ARBA00022801"/>
    </source>
</evidence>
<dbReference type="Proteomes" id="UP000220605">
    <property type="component" value="Chromosome 8"/>
</dbReference>
<feature type="compositionally biased region" description="Low complexity" evidence="5">
    <location>
        <begin position="1541"/>
        <end position="1551"/>
    </location>
</feature>
<dbReference type="VEuPathDB" id="PlasmoDB:PVP01_0829700"/>
<organism evidence="8 9">
    <name type="scientific">Plasmodium vivax</name>
    <name type="common">malaria parasite P. vivax</name>
    <dbReference type="NCBI Taxonomy" id="5855"/>
    <lineage>
        <taxon>Eukaryota</taxon>
        <taxon>Sar</taxon>
        <taxon>Alveolata</taxon>
        <taxon>Apicomplexa</taxon>
        <taxon>Aconoidasida</taxon>
        <taxon>Haemosporida</taxon>
        <taxon>Plasmodiidae</taxon>
        <taxon>Plasmodium</taxon>
        <taxon>Plasmodium (Plasmodium)</taxon>
    </lineage>
</organism>
<dbReference type="InterPro" id="IPR014001">
    <property type="entry name" value="Helicase_ATP-bd"/>
</dbReference>
<dbReference type="PANTHER" id="PTHR18934">
    <property type="entry name" value="ATP-DEPENDENT RNA HELICASE"/>
    <property type="match status" value="1"/>
</dbReference>
<dbReference type="InterPro" id="IPR027417">
    <property type="entry name" value="P-loop_NTPase"/>
</dbReference>
<feature type="region of interest" description="Disordered" evidence="5">
    <location>
        <begin position="1330"/>
        <end position="1365"/>
    </location>
</feature>
<dbReference type="PANTHER" id="PTHR18934:SF237">
    <property type="entry name" value="ATP-DEPENDENT DNA_RNA HELICASE DHX36"/>
    <property type="match status" value="1"/>
</dbReference>
<feature type="domain" description="Helicase ATP-binding" evidence="6">
    <location>
        <begin position="418"/>
        <end position="590"/>
    </location>
</feature>
<dbReference type="InterPro" id="IPR011545">
    <property type="entry name" value="DEAD/DEAH_box_helicase_dom"/>
</dbReference>
<accession>A0A564ZUR2</accession>
<feature type="region of interest" description="Disordered" evidence="5">
    <location>
        <begin position="1175"/>
        <end position="1194"/>
    </location>
</feature>
<gene>
    <name evidence="8" type="ORF">PVP01_0829700</name>
</gene>
<evidence type="ECO:0000256" key="1">
    <source>
        <dbReference type="ARBA" id="ARBA00022741"/>
    </source>
</evidence>
<dbReference type="GO" id="GO:0016787">
    <property type="term" value="F:hydrolase activity"/>
    <property type="evidence" value="ECO:0007669"/>
    <property type="project" value="UniProtKB-KW"/>
</dbReference>
<dbReference type="SMART" id="SM00490">
    <property type="entry name" value="HELICc"/>
    <property type="match status" value="1"/>
</dbReference>
<dbReference type="InterPro" id="IPR001650">
    <property type="entry name" value="Helicase_C-like"/>
</dbReference>
<dbReference type="Gene3D" id="1.20.120.1080">
    <property type="match status" value="1"/>
</dbReference>
<feature type="compositionally biased region" description="Low complexity" evidence="5">
    <location>
        <begin position="911"/>
        <end position="946"/>
    </location>
</feature>
<dbReference type="OrthoDB" id="66977at2759"/>
<dbReference type="GO" id="GO:0005524">
    <property type="term" value="F:ATP binding"/>
    <property type="evidence" value="ECO:0007669"/>
    <property type="project" value="UniProtKB-KW"/>
</dbReference>
<feature type="region of interest" description="Disordered" evidence="5">
    <location>
        <begin position="1530"/>
        <end position="1654"/>
    </location>
</feature>
<feature type="compositionally biased region" description="Polar residues" evidence="5">
    <location>
        <begin position="1787"/>
        <end position="1815"/>
    </location>
</feature>
<evidence type="ECO:0000256" key="3">
    <source>
        <dbReference type="ARBA" id="ARBA00022806"/>
    </source>
</evidence>
<feature type="compositionally biased region" description="Basic and acidic residues" evidence="5">
    <location>
        <begin position="1633"/>
        <end position="1645"/>
    </location>
</feature>
<feature type="domain" description="Helicase C-terminal" evidence="7">
    <location>
        <begin position="723"/>
        <end position="894"/>
    </location>
</feature>
<feature type="region of interest" description="Disordered" evidence="5">
    <location>
        <begin position="1773"/>
        <end position="1815"/>
    </location>
</feature>
<dbReference type="GO" id="GO:0003724">
    <property type="term" value="F:RNA helicase activity"/>
    <property type="evidence" value="ECO:0007669"/>
    <property type="project" value="UniProtKB-EC"/>
</dbReference>
<dbReference type="GO" id="GO:0003723">
    <property type="term" value="F:RNA binding"/>
    <property type="evidence" value="ECO:0007669"/>
    <property type="project" value="TreeGrafter"/>
</dbReference>
<feature type="region of interest" description="Disordered" evidence="5">
    <location>
        <begin position="253"/>
        <end position="277"/>
    </location>
</feature>
<dbReference type="Gene3D" id="3.40.50.300">
    <property type="entry name" value="P-loop containing nucleotide triphosphate hydrolases"/>
    <property type="match status" value="2"/>
</dbReference>
<evidence type="ECO:0000313" key="9">
    <source>
        <dbReference type="Proteomes" id="UP000220605"/>
    </source>
</evidence>
<reference evidence="9" key="1">
    <citation type="submission" date="2016-07" db="EMBL/GenBank/DDBJ databases">
        <authorList>
            <consortium name="Pathogen Informatics"/>
        </authorList>
    </citation>
    <scope>NUCLEOTIDE SEQUENCE [LARGE SCALE GENOMIC DNA]</scope>
</reference>